<dbReference type="Proteomes" id="UP001596512">
    <property type="component" value="Unassembled WGS sequence"/>
</dbReference>
<proteinExistence type="predicted"/>
<evidence type="ECO:0000313" key="2">
    <source>
        <dbReference type="EMBL" id="MFC7614371.1"/>
    </source>
</evidence>
<protein>
    <submittedName>
        <fullName evidence="2">AbfB domain-containing protein</fullName>
    </submittedName>
</protein>
<sequence length="132" mass="14864">MRLKAYNVANGFVRHWEYRARVDTEVRPLADSQFRVVPGLAGSGSVSLESTNFPGYYLRHRGFELWVERDDGSALFRGDASFTRRAGLASASAVSFESLNFPGRYLRHRDSRLYLEPVADAVGRADATYVLE</sequence>
<organism evidence="2 3">
    <name type="scientific">Actinokineospora soli</name>
    <dbReference type="NCBI Taxonomy" id="1048753"/>
    <lineage>
        <taxon>Bacteria</taxon>
        <taxon>Bacillati</taxon>
        <taxon>Actinomycetota</taxon>
        <taxon>Actinomycetes</taxon>
        <taxon>Pseudonocardiales</taxon>
        <taxon>Pseudonocardiaceae</taxon>
        <taxon>Actinokineospora</taxon>
    </lineage>
</organism>
<keyword evidence="3" id="KW-1185">Reference proteome</keyword>
<dbReference type="EMBL" id="JBHTEY010000004">
    <property type="protein sequence ID" value="MFC7614371.1"/>
    <property type="molecule type" value="Genomic_DNA"/>
</dbReference>
<gene>
    <name evidence="2" type="ORF">ACFQV2_13425</name>
</gene>
<reference evidence="3" key="1">
    <citation type="journal article" date="2019" name="Int. J. Syst. Evol. Microbiol.">
        <title>The Global Catalogue of Microorganisms (GCM) 10K type strain sequencing project: providing services to taxonomists for standard genome sequencing and annotation.</title>
        <authorList>
            <consortium name="The Broad Institute Genomics Platform"/>
            <consortium name="The Broad Institute Genome Sequencing Center for Infectious Disease"/>
            <person name="Wu L."/>
            <person name="Ma J."/>
        </authorList>
    </citation>
    <scope>NUCLEOTIDE SEQUENCE [LARGE SCALE GENOMIC DNA]</scope>
    <source>
        <strain evidence="3">JCM 17695</strain>
    </source>
</reference>
<dbReference type="InterPro" id="IPR036195">
    <property type="entry name" value="AbfB_ABD_sf"/>
</dbReference>
<name>A0ABW2TLI0_9PSEU</name>
<dbReference type="Gene3D" id="2.80.10.50">
    <property type="match status" value="1"/>
</dbReference>
<dbReference type="InterPro" id="IPR007934">
    <property type="entry name" value="AbfB_ABD"/>
</dbReference>
<accession>A0ABW2TLI0</accession>
<evidence type="ECO:0000259" key="1">
    <source>
        <dbReference type="Pfam" id="PF05270"/>
    </source>
</evidence>
<dbReference type="CDD" id="cd23399">
    <property type="entry name" value="beta-trefoil_ABD_ABFB"/>
    <property type="match status" value="1"/>
</dbReference>
<dbReference type="SUPFAM" id="SSF110221">
    <property type="entry name" value="AbfB domain"/>
    <property type="match status" value="1"/>
</dbReference>
<dbReference type="Pfam" id="PF05270">
    <property type="entry name" value="AbfB"/>
    <property type="match status" value="1"/>
</dbReference>
<feature type="domain" description="Alpha-L-arabinofuranosidase B arabinose-binding" evidence="1">
    <location>
        <begin position="1"/>
        <end position="130"/>
    </location>
</feature>
<evidence type="ECO:0000313" key="3">
    <source>
        <dbReference type="Proteomes" id="UP001596512"/>
    </source>
</evidence>
<comment type="caution">
    <text evidence="2">The sequence shown here is derived from an EMBL/GenBank/DDBJ whole genome shotgun (WGS) entry which is preliminary data.</text>
</comment>